<evidence type="ECO:0000313" key="2">
    <source>
        <dbReference type="EMBL" id="GJT77726.1"/>
    </source>
</evidence>
<reference evidence="2" key="2">
    <citation type="submission" date="2022-01" db="EMBL/GenBank/DDBJ databases">
        <authorList>
            <person name="Yamashiro T."/>
            <person name="Shiraishi A."/>
            <person name="Satake H."/>
            <person name="Nakayama K."/>
        </authorList>
    </citation>
    <scope>NUCLEOTIDE SEQUENCE</scope>
</reference>
<comment type="caution">
    <text evidence="2">The sequence shown here is derived from an EMBL/GenBank/DDBJ whole genome shotgun (WGS) entry which is preliminary data.</text>
</comment>
<evidence type="ECO:0000256" key="1">
    <source>
        <dbReference type="SAM" id="MobiDB-lite"/>
    </source>
</evidence>
<keyword evidence="3" id="KW-1185">Reference proteome</keyword>
<accession>A0ABQ5GR73</accession>
<protein>
    <submittedName>
        <fullName evidence="2">Uncharacterized protein</fullName>
    </submittedName>
</protein>
<organism evidence="2 3">
    <name type="scientific">Tanacetum coccineum</name>
    <dbReference type="NCBI Taxonomy" id="301880"/>
    <lineage>
        <taxon>Eukaryota</taxon>
        <taxon>Viridiplantae</taxon>
        <taxon>Streptophyta</taxon>
        <taxon>Embryophyta</taxon>
        <taxon>Tracheophyta</taxon>
        <taxon>Spermatophyta</taxon>
        <taxon>Magnoliopsida</taxon>
        <taxon>eudicotyledons</taxon>
        <taxon>Gunneridae</taxon>
        <taxon>Pentapetalae</taxon>
        <taxon>asterids</taxon>
        <taxon>campanulids</taxon>
        <taxon>Asterales</taxon>
        <taxon>Asteraceae</taxon>
        <taxon>Asteroideae</taxon>
        <taxon>Anthemideae</taxon>
        <taxon>Anthemidinae</taxon>
        <taxon>Tanacetum</taxon>
    </lineage>
</organism>
<gene>
    <name evidence="2" type="ORF">Tco_1044451</name>
</gene>
<dbReference type="EMBL" id="BQNB010018738">
    <property type="protein sequence ID" value="GJT77726.1"/>
    <property type="molecule type" value="Genomic_DNA"/>
</dbReference>
<sequence>MLKRHTGQCDDVLEGSELTKEDRESLCMMTLEHFRQNKGETSTSSTEAHAKREQDDVGASHTPGQFISCAMMSNVSQSTSSRTEDRGNSARGAGAGGYWGEHRQSGNANPGHARQVKYFKDMTVADASSMSNWGNVGMKSSHCSSWWTGDMLLMKMSDEILFRPSSLCGYVFQVFDCDAVLSEVKAHDHLKMLFVIIHENIEMHDDVRQTRWLISHAVNTSDSNMTSYDQYVKDNEVPVVQNNASMVPNDAYVMIDNDLHDSDVRSVSHTPRNTVANNLLNAELAL</sequence>
<proteinExistence type="predicted"/>
<dbReference type="Proteomes" id="UP001151760">
    <property type="component" value="Unassembled WGS sequence"/>
</dbReference>
<evidence type="ECO:0000313" key="3">
    <source>
        <dbReference type="Proteomes" id="UP001151760"/>
    </source>
</evidence>
<feature type="region of interest" description="Disordered" evidence="1">
    <location>
        <begin position="77"/>
        <end position="112"/>
    </location>
</feature>
<feature type="region of interest" description="Disordered" evidence="1">
    <location>
        <begin position="33"/>
        <end position="63"/>
    </location>
</feature>
<name>A0ABQ5GR73_9ASTR</name>
<reference evidence="2" key="1">
    <citation type="journal article" date="2022" name="Int. J. Mol. Sci.">
        <title>Draft Genome of Tanacetum Coccineum: Genomic Comparison of Closely Related Tanacetum-Family Plants.</title>
        <authorList>
            <person name="Yamashiro T."/>
            <person name="Shiraishi A."/>
            <person name="Nakayama K."/>
            <person name="Satake H."/>
        </authorList>
    </citation>
    <scope>NUCLEOTIDE SEQUENCE</scope>
</reference>